<evidence type="ECO:0000313" key="2">
    <source>
        <dbReference type="EMBL" id="MBM6921320.1"/>
    </source>
</evidence>
<name>A0A938X7H2_9FIRM</name>
<comment type="caution">
    <text evidence="2">The sequence shown here is derived from an EMBL/GenBank/DDBJ whole genome shotgun (WGS) entry which is preliminary data.</text>
</comment>
<protein>
    <submittedName>
        <fullName evidence="2">DUF3987 domain-containing protein</fullName>
    </submittedName>
</protein>
<evidence type="ECO:0000313" key="3">
    <source>
        <dbReference type="Proteomes" id="UP000774750"/>
    </source>
</evidence>
<dbReference type="RefSeq" id="WP_204447130.1">
    <property type="nucleotide sequence ID" value="NZ_JACJKY010000014.1"/>
</dbReference>
<dbReference type="InterPro" id="IPR025048">
    <property type="entry name" value="DUF3987"/>
</dbReference>
<feature type="domain" description="Primase C-terminal 1" evidence="1">
    <location>
        <begin position="186"/>
        <end position="251"/>
    </location>
</feature>
<sequence>MAQTIPITVYTADCTGNASNCLYPNKIEIADEASAKLAFAKDLVCARYRNNYRSIDNFELSNALPGDCDNEHSDDPQDWVTAEDVADLFTDVPHVIHYSRHHMKQKGNKGPRPRFHVVLLIQPEQDAERYTTLKQRLQAAFPFFDANAMDAARFLFGTGDPQVLYHPGTVTLNDFLDEMDGEQSFADLEYSIPEGSRNSTMSRIGARIIKRYGDTAEAKNLFFQAAQQCSPPLEDRELESIWAGKQRLYSKICNQPGYIPPDAYNSTGPIVWDTPIPFDEYALPTFPVDALPEVIRRYVLAVAESTQTSVDMAAVEVLGVVSLCSQGKYFIRGNADWTEPLNTYTVVILPPAERKSSVLSMMIHPVEVYEKLENERRSPEIVQSQMELSKLEKEKRSLVERASKGKATEEDIKSKAKEIAEYEPVKPLRLFVDDVTSEKLTSVLAENNGCAAVVSAEGGIFDIISGLYSRNVNIDVFLKGHSGDTIRVDRIGRASESIIHPALTMVLAVQPEVLNGLMSNNTFRGRGLTARFLYSMPKSTVGNRSFSTKPIPEGVRVRYRDLIEAILSSDNEQQPISLDDGAEEVLETLFNEVEGRLKGDLAEIPDWAGKFVGSVLRISGILHVMKYPKDSMFDFVDKVTMESAVTIGRYFLEHAKAAYSLMGADVVNKNAQYLLSAIKRERLTEFSRRDAMRRCRRFKTAESLQPVLNRLCEYGYIALKPTEGIQTLGRKPSEVYLTNPAVLEDTPGVGG</sequence>
<gene>
    <name evidence="2" type="ORF">H6A12_09145</name>
</gene>
<dbReference type="AlphaFoldDB" id="A0A938X7H2"/>
<dbReference type="EMBL" id="JACJKY010000014">
    <property type="protein sequence ID" value="MBM6921320.1"/>
    <property type="molecule type" value="Genomic_DNA"/>
</dbReference>
<accession>A0A938X7H2</accession>
<evidence type="ECO:0000259" key="1">
    <source>
        <dbReference type="SMART" id="SM00942"/>
    </source>
</evidence>
<dbReference type="SMART" id="SM00942">
    <property type="entry name" value="PriCT_1"/>
    <property type="match status" value="1"/>
</dbReference>
<proteinExistence type="predicted"/>
<dbReference type="InterPro" id="IPR014820">
    <property type="entry name" value="PriCT_1"/>
</dbReference>
<reference evidence="2" key="1">
    <citation type="submission" date="2020-08" db="EMBL/GenBank/DDBJ databases">
        <authorList>
            <person name="Cejkova D."/>
            <person name="Kubasova T."/>
            <person name="Jahodarova E."/>
            <person name="Rychlik I."/>
        </authorList>
    </citation>
    <scope>NUCLEOTIDE SEQUENCE</scope>
    <source>
        <strain evidence="2">An559</strain>
    </source>
</reference>
<keyword evidence="3" id="KW-1185">Reference proteome</keyword>
<dbReference type="Proteomes" id="UP000774750">
    <property type="component" value="Unassembled WGS sequence"/>
</dbReference>
<dbReference type="Pfam" id="PF13148">
    <property type="entry name" value="DUF3987"/>
    <property type="match status" value="1"/>
</dbReference>
<reference evidence="2" key="2">
    <citation type="journal article" date="2021" name="Sci. Rep.">
        <title>The distribution of antibiotic resistance genes in chicken gut microbiota commensals.</title>
        <authorList>
            <person name="Juricova H."/>
            <person name="Matiasovicova J."/>
            <person name="Kubasova T."/>
            <person name="Cejkova D."/>
            <person name="Rychlik I."/>
        </authorList>
    </citation>
    <scope>NUCLEOTIDE SEQUENCE</scope>
    <source>
        <strain evidence="2">An559</strain>
    </source>
</reference>
<organism evidence="2 3">
    <name type="scientific">Merdimmobilis hominis</name>
    <dbReference type="NCBI Taxonomy" id="2897707"/>
    <lineage>
        <taxon>Bacteria</taxon>
        <taxon>Bacillati</taxon>
        <taxon>Bacillota</taxon>
        <taxon>Clostridia</taxon>
        <taxon>Eubacteriales</taxon>
        <taxon>Oscillospiraceae</taxon>
        <taxon>Merdimmobilis</taxon>
    </lineage>
</organism>